<dbReference type="RefSeq" id="WP_377945100.1">
    <property type="nucleotide sequence ID" value="NZ_JBHUCX010000089.1"/>
</dbReference>
<sequence length="352" mass="40495">MNRGLRILVVSQTNLKHVGGLERVVNEQIEYLERKGFEVEVLSVDKTTNHLTALSRLRFRLNAAFVSLKSDIVIAHGSDGAFVAICGLITRVFGKSRRLVTFTHGIEQRLRQIEQKNQWGIRRYFAELQSCWSVRYSYMTVVMSNEDKDWLLGNYVASPEQLYLFRNSINNNYRSIEFKSRRKPSYSILFVGSPIYRKGFDLLLASFVKVKQFYPCARLTLAVGDKELDLSNIDGVEIVSLSSDEESINAYRSHDICILPSRFEGLPLSVLEAMSCGSLVITTNRCGMKDVITSWENGILTELDVEEIVRAILWSWEHWGEVDRIRKEAYNSVREWTWEESFSDLISHVIKS</sequence>
<protein>
    <submittedName>
        <fullName evidence="3">Glycosyltransferase family 4 protein</fullName>
        <ecNumber evidence="3">2.4.-.-</ecNumber>
    </submittedName>
</protein>
<keyword evidence="3" id="KW-0328">Glycosyltransferase</keyword>
<evidence type="ECO:0000259" key="1">
    <source>
        <dbReference type="Pfam" id="PF00534"/>
    </source>
</evidence>
<dbReference type="SUPFAM" id="SSF53756">
    <property type="entry name" value="UDP-Glycosyltransferase/glycogen phosphorylase"/>
    <property type="match status" value="1"/>
</dbReference>
<name>A0ABW4JMR4_9BACL</name>
<reference evidence="4" key="1">
    <citation type="journal article" date="2019" name="Int. J. Syst. Evol. Microbiol.">
        <title>The Global Catalogue of Microorganisms (GCM) 10K type strain sequencing project: providing services to taxonomists for standard genome sequencing and annotation.</title>
        <authorList>
            <consortium name="The Broad Institute Genomics Platform"/>
            <consortium name="The Broad Institute Genome Sequencing Center for Infectious Disease"/>
            <person name="Wu L."/>
            <person name="Ma J."/>
        </authorList>
    </citation>
    <scope>NUCLEOTIDE SEQUENCE [LARGE SCALE GENOMIC DNA]</scope>
    <source>
        <strain evidence="4">CGMCC 1.12286</strain>
    </source>
</reference>
<dbReference type="CDD" id="cd03801">
    <property type="entry name" value="GT4_PimA-like"/>
    <property type="match status" value="1"/>
</dbReference>
<evidence type="ECO:0000313" key="3">
    <source>
        <dbReference type="EMBL" id="MFD1677184.1"/>
    </source>
</evidence>
<dbReference type="EC" id="2.4.-.-" evidence="3"/>
<keyword evidence="4" id="KW-1185">Reference proteome</keyword>
<dbReference type="Pfam" id="PF13439">
    <property type="entry name" value="Glyco_transf_4"/>
    <property type="match status" value="1"/>
</dbReference>
<keyword evidence="3" id="KW-0808">Transferase</keyword>
<dbReference type="GO" id="GO:0016757">
    <property type="term" value="F:glycosyltransferase activity"/>
    <property type="evidence" value="ECO:0007669"/>
    <property type="project" value="UniProtKB-KW"/>
</dbReference>
<dbReference type="Proteomes" id="UP001597079">
    <property type="component" value="Unassembled WGS sequence"/>
</dbReference>
<dbReference type="Gene3D" id="3.40.50.2000">
    <property type="entry name" value="Glycogen Phosphorylase B"/>
    <property type="match status" value="2"/>
</dbReference>
<dbReference type="Pfam" id="PF00534">
    <property type="entry name" value="Glycos_transf_1"/>
    <property type="match status" value="1"/>
</dbReference>
<feature type="domain" description="Glycosyltransferase subfamily 4-like N-terminal" evidence="2">
    <location>
        <begin position="18"/>
        <end position="170"/>
    </location>
</feature>
<gene>
    <name evidence="3" type="ORF">ACFSB2_21145</name>
</gene>
<dbReference type="EMBL" id="JBHUCX010000089">
    <property type="protein sequence ID" value="MFD1677184.1"/>
    <property type="molecule type" value="Genomic_DNA"/>
</dbReference>
<evidence type="ECO:0000259" key="2">
    <source>
        <dbReference type="Pfam" id="PF13439"/>
    </source>
</evidence>
<dbReference type="PANTHER" id="PTHR45947:SF3">
    <property type="entry name" value="SULFOQUINOVOSYL TRANSFERASE SQD2"/>
    <property type="match status" value="1"/>
</dbReference>
<comment type="caution">
    <text evidence="3">The sequence shown here is derived from an EMBL/GenBank/DDBJ whole genome shotgun (WGS) entry which is preliminary data.</text>
</comment>
<dbReference type="PANTHER" id="PTHR45947">
    <property type="entry name" value="SULFOQUINOVOSYL TRANSFERASE SQD2"/>
    <property type="match status" value="1"/>
</dbReference>
<proteinExistence type="predicted"/>
<organism evidence="3 4">
    <name type="scientific">Alicyclobacillus fodiniaquatilis</name>
    <dbReference type="NCBI Taxonomy" id="1661150"/>
    <lineage>
        <taxon>Bacteria</taxon>
        <taxon>Bacillati</taxon>
        <taxon>Bacillota</taxon>
        <taxon>Bacilli</taxon>
        <taxon>Bacillales</taxon>
        <taxon>Alicyclobacillaceae</taxon>
        <taxon>Alicyclobacillus</taxon>
    </lineage>
</organism>
<feature type="domain" description="Glycosyl transferase family 1" evidence="1">
    <location>
        <begin position="182"/>
        <end position="331"/>
    </location>
</feature>
<dbReference type="InterPro" id="IPR028098">
    <property type="entry name" value="Glyco_trans_4-like_N"/>
</dbReference>
<dbReference type="InterPro" id="IPR050194">
    <property type="entry name" value="Glycosyltransferase_grp1"/>
</dbReference>
<accession>A0ABW4JMR4</accession>
<dbReference type="InterPro" id="IPR001296">
    <property type="entry name" value="Glyco_trans_1"/>
</dbReference>
<evidence type="ECO:0000313" key="4">
    <source>
        <dbReference type="Proteomes" id="UP001597079"/>
    </source>
</evidence>